<feature type="non-terminal residue" evidence="2">
    <location>
        <position position="165"/>
    </location>
</feature>
<gene>
    <name evidence="2" type="ORF">EAG_13561</name>
</gene>
<keyword evidence="3" id="KW-1185">Reference proteome</keyword>
<evidence type="ECO:0000259" key="1">
    <source>
        <dbReference type="PROSITE" id="PS50164"/>
    </source>
</evidence>
<evidence type="ECO:0000313" key="3">
    <source>
        <dbReference type="Proteomes" id="UP000000311"/>
    </source>
</evidence>
<dbReference type="OMA" id="RTNEYQS"/>
<dbReference type="CDD" id="cd10442">
    <property type="entry name" value="GIY-YIG_PLEs"/>
    <property type="match status" value="1"/>
</dbReference>
<dbReference type="AlphaFoldDB" id="E2A3D1"/>
<dbReference type="InterPro" id="IPR000305">
    <property type="entry name" value="GIY-YIG_endonuc"/>
</dbReference>
<dbReference type="Gene3D" id="3.40.1440.10">
    <property type="entry name" value="GIY-YIG endonuclease"/>
    <property type="match status" value="1"/>
</dbReference>
<feature type="domain" description="GIY-YIG" evidence="1">
    <location>
        <begin position="76"/>
        <end position="163"/>
    </location>
</feature>
<dbReference type="Pfam" id="PF01541">
    <property type="entry name" value="GIY-YIG"/>
    <property type="match status" value="1"/>
</dbReference>
<dbReference type="SUPFAM" id="SSF82771">
    <property type="entry name" value="GIY-YIG endonuclease"/>
    <property type="match status" value="1"/>
</dbReference>
<sequence>FDTINHRLHSSTRKSTSKFAIENETPSYFTVPFLPSLTDNLRYNLKDTNTTLSYYSLNKLNAIIRSHKDVIPKDSNKNVVYKIECDNCDATYVGQTSRKLGTRINEHKKHINRCTTNKSVITEHRLNFDHEFKWDDVKILNKESFYNKRLISEMICIKRQHNGLN</sequence>
<dbReference type="PROSITE" id="PS50164">
    <property type="entry name" value="GIY_YIG"/>
    <property type="match status" value="1"/>
</dbReference>
<dbReference type="Proteomes" id="UP000000311">
    <property type="component" value="Unassembled WGS sequence"/>
</dbReference>
<feature type="non-terminal residue" evidence="2">
    <location>
        <position position="1"/>
    </location>
</feature>
<evidence type="ECO:0000313" key="2">
    <source>
        <dbReference type="EMBL" id="EFN72058.1"/>
    </source>
</evidence>
<proteinExistence type="predicted"/>
<accession>E2A3D1</accession>
<dbReference type="OrthoDB" id="7551835at2759"/>
<name>E2A3D1_CAMFO</name>
<dbReference type="EMBL" id="GL436393">
    <property type="protein sequence ID" value="EFN72058.1"/>
    <property type="molecule type" value="Genomic_DNA"/>
</dbReference>
<reference evidence="2 3" key="1">
    <citation type="journal article" date="2010" name="Science">
        <title>Genomic comparison of the ants Camponotus floridanus and Harpegnathos saltator.</title>
        <authorList>
            <person name="Bonasio R."/>
            <person name="Zhang G."/>
            <person name="Ye C."/>
            <person name="Mutti N.S."/>
            <person name="Fang X."/>
            <person name="Qin N."/>
            <person name="Donahue G."/>
            <person name="Yang P."/>
            <person name="Li Q."/>
            <person name="Li C."/>
            <person name="Zhang P."/>
            <person name="Huang Z."/>
            <person name="Berger S.L."/>
            <person name="Reinberg D."/>
            <person name="Wang J."/>
            <person name="Liebig J."/>
        </authorList>
    </citation>
    <scope>NUCLEOTIDE SEQUENCE [LARGE SCALE GENOMIC DNA]</scope>
    <source>
        <strain evidence="3">C129</strain>
    </source>
</reference>
<organism evidence="3">
    <name type="scientific">Camponotus floridanus</name>
    <name type="common">Florida carpenter ant</name>
    <dbReference type="NCBI Taxonomy" id="104421"/>
    <lineage>
        <taxon>Eukaryota</taxon>
        <taxon>Metazoa</taxon>
        <taxon>Ecdysozoa</taxon>
        <taxon>Arthropoda</taxon>
        <taxon>Hexapoda</taxon>
        <taxon>Insecta</taxon>
        <taxon>Pterygota</taxon>
        <taxon>Neoptera</taxon>
        <taxon>Endopterygota</taxon>
        <taxon>Hymenoptera</taxon>
        <taxon>Apocrita</taxon>
        <taxon>Aculeata</taxon>
        <taxon>Formicoidea</taxon>
        <taxon>Formicidae</taxon>
        <taxon>Formicinae</taxon>
        <taxon>Camponotus</taxon>
    </lineage>
</organism>
<protein>
    <recommendedName>
        <fullName evidence="1">GIY-YIG domain-containing protein</fullName>
    </recommendedName>
</protein>
<dbReference type="InterPro" id="IPR035901">
    <property type="entry name" value="GIY-YIG_endonuc_sf"/>
</dbReference>
<dbReference type="InParanoid" id="E2A3D1"/>